<evidence type="ECO:0000313" key="3">
    <source>
        <dbReference type="EMBL" id="CAF1616557.1"/>
    </source>
</evidence>
<dbReference type="Proteomes" id="UP000681720">
    <property type="component" value="Unassembled WGS sequence"/>
</dbReference>
<evidence type="ECO:0000313" key="5">
    <source>
        <dbReference type="EMBL" id="CAF4195410.1"/>
    </source>
</evidence>
<evidence type="ECO:0000256" key="1">
    <source>
        <dbReference type="SAM" id="Phobius"/>
    </source>
</evidence>
<proteinExistence type="predicted"/>
<gene>
    <name evidence="4" type="ORF">BYL167_LOCUS19723</name>
    <name evidence="2" type="ORF">CJN711_LOCUS16204</name>
    <name evidence="5" type="ORF">GIL414_LOCUS21388</name>
    <name evidence="3" type="ORF">KQP761_LOCUS24084</name>
</gene>
<dbReference type="Proteomes" id="UP000663855">
    <property type="component" value="Unassembled WGS sequence"/>
</dbReference>
<dbReference type="AlphaFoldDB" id="A0A815CKJ3"/>
<dbReference type="Proteomes" id="UP000681967">
    <property type="component" value="Unassembled WGS sequence"/>
</dbReference>
<reference evidence="2" key="1">
    <citation type="submission" date="2021-02" db="EMBL/GenBank/DDBJ databases">
        <authorList>
            <person name="Nowell W R."/>
        </authorList>
    </citation>
    <scope>NUCLEOTIDE SEQUENCE</scope>
</reference>
<dbReference type="EMBL" id="CAJOBH010008452">
    <property type="protein sequence ID" value="CAF4113712.1"/>
    <property type="molecule type" value="Genomic_DNA"/>
</dbReference>
<comment type="caution">
    <text evidence="2">The sequence shown here is derived from an EMBL/GenBank/DDBJ whole genome shotgun (WGS) entry which is preliminary data.</text>
</comment>
<protein>
    <submittedName>
        <fullName evidence="2">Uncharacterized protein</fullName>
    </submittedName>
</protein>
<dbReference type="EMBL" id="CAJNOV010007448">
    <property type="protein sequence ID" value="CAF1285520.1"/>
    <property type="molecule type" value="Genomic_DNA"/>
</dbReference>
<organism evidence="2 6">
    <name type="scientific">Rotaria magnacalcarata</name>
    <dbReference type="NCBI Taxonomy" id="392030"/>
    <lineage>
        <taxon>Eukaryota</taxon>
        <taxon>Metazoa</taxon>
        <taxon>Spiralia</taxon>
        <taxon>Gnathifera</taxon>
        <taxon>Rotifera</taxon>
        <taxon>Eurotatoria</taxon>
        <taxon>Bdelloidea</taxon>
        <taxon>Philodinida</taxon>
        <taxon>Philodinidae</taxon>
        <taxon>Rotaria</taxon>
    </lineage>
</organism>
<keyword evidence="1" id="KW-0812">Transmembrane</keyword>
<evidence type="ECO:0000313" key="2">
    <source>
        <dbReference type="EMBL" id="CAF1285520.1"/>
    </source>
</evidence>
<evidence type="ECO:0000313" key="4">
    <source>
        <dbReference type="EMBL" id="CAF4113712.1"/>
    </source>
</evidence>
<feature type="transmembrane region" description="Helical" evidence="1">
    <location>
        <begin position="205"/>
        <end position="223"/>
    </location>
</feature>
<keyword evidence="1" id="KW-0472">Membrane</keyword>
<accession>A0A815CKJ3</accession>
<dbReference type="OrthoDB" id="10005733at2759"/>
<keyword evidence="1" id="KW-1133">Transmembrane helix</keyword>
<feature type="transmembrane region" description="Helical" evidence="1">
    <location>
        <begin position="98"/>
        <end position="118"/>
    </location>
</feature>
<dbReference type="EMBL" id="CAJNOW010012996">
    <property type="protein sequence ID" value="CAF1616557.1"/>
    <property type="molecule type" value="Genomic_DNA"/>
</dbReference>
<name>A0A815CKJ3_9BILA</name>
<sequence length="225" mass="25435">MSNNRVYTVSGGSLNIVGGRDVSSDFMLGTPQATGTLAWVQNTYASQYNHAVRCWEAFDGASKKRRMRGGHLLLYRWLILAVVIVSFVLGGLSNQVKAYIAFPIVATVIYMSLTIWNWHVFRINGSLRHPHMIQVPARIIPGWSNEFFRIPIYTQITDRQILGITHEVGTVIAQLIQQSHGETSLHIMVYTDSYLRKLKFPKETVLHFLIFIIVFVVAIATVVSE</sequence>
<dbReference type="EMBL" id="CAJOBJ010017931">
    <property type="protein sequence ID" value="CAF4195410.1"/>
    <property type="molecule type" value="Genomic_DNA"/>
</dbReference>
<dbReference type="Proteomes" id="UP000663834">
    <property type="component" value="Unassembled WGS sequence"/>
</dbReference>
<feature type="transmembrane region" description="Helical" evidence="1">
    <location>
        <begin position="73"/>
        <end position="92"/>
    </location>
</feature>
<evidence type="ECO:0000313" key="6">
    <source>
        <dbReference type="Proteomes" id="UP000663855"/>
    </source>
</evidence>